<dbReference type="Pfam" id="PF18074">
    <property type="entry name" value="PriA_C"/>
    <property type="match status" value="1"/>
</dbReference>
<keyword evidence="1 11" id="KW-0639">Primosome</keyword>
<dbReference type="GO" id="GO:0005524">
    <property type="term" value="F:ATP binding"/>
    <property type="evidence" value="ECO:0007669"/>
    <property type="project" value="UniProtKB-UniRule"/>
</dbReference>
<evidence type="ECO:0000256" key="5">
    <source>
        <dbReference type="ARBA" id="ARBA00022801"/>
    </source>
</evidence>
<feature type="binding site" evidence="11">
    <location>
        <position position="495"/>
    </location>
    <ligand>
        <name>Zn(2+)</name>
        <dbReference type="ChEBI" id="CHEBI:29105"/>
        <label>2</label>
    </ligand>
</feature>
<feature type="binding site" evidence="11">
    <location>
        <position position="498"/>
    </location>
    <ligand>
        <name>Zn(2+)</name>
        <dbReference type="ChEBI" id="CHEBI:29105"/>
        <label>2</label>
    </ligand>
</feature>
<dbReference type="GO" id="GO:0003677">
    <property type="term" value="F:DNA binding"/>
    <property type="evidence" value="ECO:0007669"/>
    <property type="project" value="UniProtKB-UniRule"/>
</dbReference>
<evidence type="ECO:0000256" key="6">
    <source>
        <dbReference type="ARBA" id="ARBA00022806"/>
    </source>
</evidence>
<dbReference type="NCBIfam" id="TIGR00595">
    <property type="entry name" value="priA"/>
    <property type="match status" value="1"/>
</dbReference>
<dbReference type="PROSITE" id="PS51192">
    <property type="entry name" value="HELICASE_ATP_BIND_1"/>
    <property type="match status" value="1"/>
</dbReference>
<comment type="similarity">
    <text evidence="11">Belongs to the helicase family. PriA subfamily.</text>
</comment>
<dbReference type="SMART" id="SM00487">
    <property type="entry name" value="DEXDc"/>
    <property type="match status" value="1"/>
</dbReference>
<keyword evidence="7 11" id="KW-0862">Zinc</keyword>
<evidence type="ECO:0000256" key="3">
    <source>
        <dbReference type="ARBA" id="ARBA00022723"/>
    </source>
</evidence>
<dbReference type="PANTHER" id="PTHR30580">
    <property type="entry name" value="PRIMOSOMAL PROTEIN N"/>
    <property type="match status" value="1"/>
</dbReference>
<comment type="catalytic activity">
    <reaction evidence="11">
        <text>ATP + H2O = ADP + phosphate + H(+)</text>
        <dbReference type="Rhea" id="RHEA:13065"/>
        <dbReference type="ChEBI" id="CHEBI:15377"/>
        <dbReference type="ChEBI" id="CHEBI:15378"/>
        <dbReference type="ChEBI" id="CHEBI:30616"/>
        <dbReference type="ChEBI" id="CHEBI:43474"/>
        <dbReference type="ChEBI" id="CHEBI:456216"/>
        <dbReference type="EC" id="5.6.2.4"/>
    </reaction>
</comment>
<keyword evidence="5 11" id="KW-0378">Hydrolase</keyword>
<dbReference type="CDD" id="cd18804">
    <property type="entry name" value="SF2_C_priA"/>
    <property type="match status" value="1"/>
</dbReference>
<evidence type="ECO:0000256" key="2">
    <source>
        <dbReference type="ARBA" id="ARBA00022705"/>
    </source>
</evidence>
<dbReference type="Pfam" id="PF00270">
    <property type="entry name" value="DEAD"/>
    <property type="match status" value="1"/>
</dbReference>
<keyword evidence="8 11" id="KW-0067">ATP-binding</keyword>
<dbReference type="InterPro" id="IPR027417">
    <property type="entry name" value="P-loop_NTPase"/>
</dbReference>
<dbReference type="OrthoDB" id="9759544at2"/>
<dbReference type="GO" id="GO:1990077">
    <property type="term" value="C:primosome complex"/>
    <property type="evidence" value="ECO:0007669"/>
    <property type="project" value="UniProtKB-UniRule"/>
</dbReference>
<dbReference type="InterPro" id="IPR011545">
    <property type="entry name" value="DEAD/DEAH_box_helicase_dom"/>
</dbReference>
<dbReference type="Gene3D" id="3.40.50.300">
    <property type="entry name" value="P-loop containing nucleotide triphosphate hydrolases"/>
    <property type="match status" value="2"/>
</dbReference>
<sequence length="780" mass="87190">MKLWHVALPCAPFQTLTYAHPSCFPADSLQPGQRVLVPLGRSTRLGVLVRETDDAPEGVTLKEIVWPAEQSPLLDERYMKLAENLAARQMLPLGRILEVLLPHGFRTVKISFRLFDKEFPSRMSGIELTRCSTEERIRLHELWTEGKMQVSAKRVAQKEQEYCFLTQDPPWPVRPSAKRQKKLLEYLWEHGPTPRPALTRELGADVSTPLKTLVTNGVIRLGAAPQYGDPEDCACERIPDTPALSGEQATSLEQLLGAMRSEHPKPHLVFGVTGSGKTLVYLKLAEEALSQGKSVLLLAPEVALACHLYRAVKTHFPDRDVLLYHGYQGPATRETSFLSCTAENGPKIIVGTRSALFLPVPRLGLIVLDEEHDGSFKQEERMPYQAKEVAHFRACSDRALLVLGSATPDLKTFQAARQGAISSVTMEHRVGAGTLPDITLVDLRVEKESVGPLTPTAAEALRHVVEKGEQAIIMLNRRGYAPLVYCLDCHSVMRCPHCDVGLTYHKNREQLVCHYCGYSLDFPCRCTCGSSNFLPMGEGTESIEETLSTVLPAGTGVLRMDRDSTRRPGRMEEILDAFARQEAQVLVGTQMLSKGHHFPNVTLVAVPDGDMGLNLPDYRAAERTFQLLVQVAGRAGRGEKPGNVLIQTRDPEHYCWKYVRENDYAGFFEHEVVLRKKYAYPPFVHLGLVRMNYPKEWEDGEARIMDLVQGLCEAGARLGVRVLGPAPAPIAQLRGRKRFQCLLKGKDWPSIRKVYAHLYNSLSRYTKIRLSLDLDPVNML</sequence>
<evidence type="ECO:0000256" key="8">
    <source>
        <dbReference type="ARBA" id="ARBA00022840"/>
    </source>
</evidence>
<dbReference type="GO" id="GO:0006310">
    <property type="term" value="P:DNA recombination"/>
    <property type="evidence" value="ECO:0007669"/>
    <property type="project" value="InterPro"/>
</dbReference>
<dbReference type="InterPro" id="IPR014001">
    <property type="entry name" value="Helicase_ATP-bd"/>
</dbReference>
<protein>
    <recommendedName>
        <fullName evidence="11">Replication restart protein PriA</fullName>
    </recommendedName>
    <alternativeName>
        <fullName evidence="11">ATP-dependent DNA helicase PriA</fullName>
        <ecNumber evidence="11">5.6.2.4</ecNumber>
    </alternativeName>
    <alternativeName>
        <fullName evidence="11">DNA 3'-5' helicase PriA</fullName>
    </alternativeName>
</protein>
<dbReference type="InterPro" id="IPR001650">
    <property type="entry name" value="Helicase_C-like"/>
</dbReference>
<feature type="binding site" evidence="11">
    <location>
        <position position="489"/>
    </location>
    <ligand>
        <name>Zn(2+)</name>
        <dbReference type="ChEBI" id="CHEBI:29105"/>
        <label>1</label>
    </ligand>
</feature>
<dbReference type="SUPFAM" id="SSF52540">
    <property type="entry name" value="P-loop containing nucleoside triphosphate hydrolases"/>
    <property type="match status" value="1"/>
</dbReference>
<comment type="catalytic activity">
    <reaction evidence="11">
        <text>Couples ATP hydrolysis with the unwinding of duplex DNA by translocating in the 3'-5' direction.</text>
        <dbReference type="EC" id="5.6.2.4"/>
    </reaction>
</comment>
<evidence type="ECO:0000313" key="14">
    <source>
        <dbReference type="EMBL" id="SKA65421.1"/>
    </source>
</evidence>
<evidence type="ECO:0000256" key="1">
    <source>
        <dbReference type="ARBA" id="ARBA00022515"/>
    </source>
</evidence>
<keyword evidence="10 11" id="KW-0413">Isomerase</keyword>
<keyword evidence="2 11" id="KW-0235">DNA replication</keyword>
<comment type="function">
    <text evidence="11">Initiates the restart of stalled replication forks, which reloads the replicative helicase on sites other than the origin of replication. Recognizes and binds to abandoned replication forks and remodels them to uncover a helicase loading site. Promotes assembly of the primosome at these replication forks.</text>
</comment>
<feature type="binding site" evidence="11">
    <location>
        <position position="486"/>
    </location>
    <ligand>
        <name>Zn(2+)</name>
        <dbReference type="ChEBI" id="CHEBI:29105"/>
        <label>1</label>
    </ligand>
</feature>
<evidence type="ECO:0000256" key="11">
    <source>
        <dbReference type="HAMAP-Rule" id="MF_00983"/>
    </source>
</evidence>
<evidence type="ECO:0000259" key="13">
    <source>
        <dbReference type="PROSITE" id="PS51194"/>
    </source>
</evidence>
<feature type="binding site" evidence="11">
    <location>
        <position position="513"/>
    </location>
    <ligand>
        <name>Zn(2+)</name>
        <dbReference type="ChEBI" id="CHEBI:29105"/>
        <label>2</label>
    </ligand>
</feature>
<organism evidence="14 15">
    <name type="scientific">Desulfobaculum bizertense DSM 18034</name>
    <dbReference type="NCBI Taxonomy" id="1121442"/>
    <lineage>
        <taxon>Bacteria</taxon>
        <taxon>Pseudomonadati</taxon>
        <taxon>Thermodesulfobacteriota</taxon>
        <taxon>Desulfovibrionia</taxon>
        <taxon>Desulfovibrionales</taxon>
        <taxon>Desulfovibrionaceae</taxon>
        <taxon>Desulfobaculum</taxon>
    </lineage>
</organism>
<dbReference type="STRING" id="1121442.SAMN02745702_00541"/>
<evidence type="ECO:0000256" key="4">
    <source>
        <dbReference type="ARBA" id="ARBA00022741"/>
    </source>
</evidence>
<proteinExistence type="inferred from homology"/>
<dbReference type="HAMAP" id="MF_00983">
    <property type="entry name" value="PriA"/>
    <property type="match status" value="1"/>
</dbReference>
<dbReference type="GO" id="GO:0016887">
    <property type="term" value="F:ATP hydrolysis activity"/>
    <property type="evidence" value="ECO:0007669"/>
    <property type="project" value="RHEA"/>
</dbReference>
<dbReference type="Gene3D" id="3.40.1440.60">
    <property type="entry name" value="PriA, 3(prime) DNA-binding domain"/>
    <property type="match status" value="1"/>
</dbReference>
<keyword evidence="15" id="KW-1185">Reference proteome</keyword>
<dbReference type="InterPro" id="IPR005259">
    <property type="entry name" value="PriA"/>
</dbReference>
<dbReference type="AlphaFoldDB" id="A0A1T4VLG0"/>
<dbReference type="PANTHER" id="PTHR30580:SF0">
    <property type="entry name" value="PRIMOSOMAL PROTEIN N"/>
    <property type="match status" value="1"/>
</dbReference>
<name>A0A1T4VLG0_9BACT</name>
<comment type="subunit">
    <text evidence="11">Component of the replication restart primosome.</text>
</comment>
<gene>
    <name evidence="11" type="primary">priA</name>
    <name evidence="14" type="ORF">SAMN02745702_00541</name>
</gene>
<feature type="domain" description="Helicase C-terminal" evidence="13">
    <location>
        <begin position="507"/>
        <end position="675"/>
    </location>
</feature>
<dbReference type="InterPro" id="IPR041236">
    <property type="entry name" value="PriA_C"/>
</dbReference>
<feature type="binding site" evidence="11">
    <location>
        <position position="516"/>
    </location>
    <ligand>
        <name>Zn(2+)</name>
        <dbReference type="ChEBI" id="CHEBI:29105"/>
        <label>2</label>
    </ligand>
</feature>
<dbReference type="EC" id="5.6.2.4" evidence="11"/>
<dbReference type="GO" id="GO:0006270">
    <property type="term" value="P:DNA replication initiation"/>
    <property type="evidence" value="ECO:0007669"/>
    <property type="project" value="TreeGrafter"/>
</dbReference>
<accession>A0A1T4VLG0</accession>
<keyword evidence="6 11" id="KW-0347">Helicase</keyword>
<evidence type="ECO:0000256" key="7">
    <source>
        <dbReference type="ARBA" id="ARBA00022833"/>
    </source>
</evidence>
<evidence type="ECO:0000259" key="12">
    <source>
        <dbReference type="PROSITE" id="PS51192"/>
    </source>
</evidence>
<keyword evidence="3 11" id="KW-0479">Metal-binding</keyword>
<keyword evidence="9 11" id="KW-0238">DNA-binding</keyword>
<dbReference type="Proteomes" id="UP000189733">
    <property type="component" value="Unassembled WGS sequence"/>
</dbReference>
<dbReference type="RefSeq" id="WP_078683833.1">
    <property type="nucleotide sequence ID" value="NZ_FUYA01000001.1"/>
</dbReference>
<evidence type="ECO:0000256" key="10">
    <source>
        <dbReference type="ARBA" id="ARBA00023235"/>
    </source>
</evidence>
<evidence type="ECO:0000313" key="15">
    <source>
        <dbReference type="Proteomes" id="UP000189733"/>
    </source>
</evidence>
<dbReference type="InterPro" id="IPR041222">
    <property type="entry name" value="PriA_3primeBD"/>
</dbReference>
<evidence type="ECO:0000256" key="9">
    <source>
        <dbReference type="ARBA" id="ARBA00023125"/>
    </source>
</evidence>
<feature type="binding site" evidence="11">
    <location>
        <position position="528"/>
    </location>
    <ligand>
        <name>Zn(2+)</name>
        <dbReference type="ChEBI" id="CHEBI:29105"/>
        <label>1</label>
    </ligand>
</feature>
<dbReference type="GO" id="GO:0008270">
    <property type="term" value="F:zinc ion binding"/>
    <property type="evidence" value="ECO:0007669"/>
    <property type="project" value="UniProtKB-UniRule"/>
</dbReference>
<dbReference type="EMBL" id="FUYA01000001">
    <property type="protein sequence ID" value="SKA65421.1"/>
    <property type="molecule type" value="Genomic_DNA"/>
</dbReference>
<dbReference type="SMART" id="SM00490">
    <property type="entry name" value="HELICc"/>
    <property type="match status" value="1"/>
</dbReference>
<comment type="cofactor">
    <cofactor evidence="11">
        <name>Zn(2+)</name>
        <dbReference type="ChEBI" id="CHEBI:29105"/>
    </cofactor>
    <text evidence="11">Binds 2 zinc ions per subunit.</text>
</comment>
<keyword evidence="4 11" id="KW-0547">Nucleotide-binding</keyword>
<dbReference type="InterPro" id="IPR042115">
    <property type="entry name" value="PriA_3primeBD_sf"/>
</dbReference>
<dbReference type="GO" id="GO:0006269">
    <property type="term" value="P:DNA replication, synthesis of primer"/>
    <property type="evidence" value="ECO:0007669"/>
    <property type="project" value="UniProtKB-KW"/>
</dbReference>
<dbReference type="InterPro" id="IPR040498">
    <property type="entry name" value="PriA_CRR"/>
</dbReference>
<dbReference type="Pfam" id="PF00271">
    <property type="entry name" value="Helicase_C"/>
    <property type="match status" value="1"/>
</dbReference>
<feature type="binding site" evidence="11">
    <location>
        <position position="526"/>
    </location>
    <ligand>
        <name>Zn(2+)</name>
        <dbReference type="ChEBI" id="CHEBI:29105"/>
        <label>1</label>
    </ligand>
</feature>
<dbReference type="Pfam" id="PF18319">
    <property type="entry name" value="Zn_ribbon_PriA"/>
    <property type="match status" value="1"/>
</dbReference>
<dbReference type="GO" id="GO:0006302">
    <property type="term" value="P:double-strand break repair"/>
    <property type="evidence" value="ECO:0007669"/>
    <property type="project" value="InterPro"/>
</dbReference>
<feature type="domain" description="Helicase ATP-binding" evidence="12">
    <location>
        <begin position="258"/>
        <end position="426"/>
    </location>
</feature>
<dbReference type="Pfam" id="PF17764">
    <property type="entry name" value="PriA_3primeBD"/>
    <property type="match status" value="1"/>
</dbReference>
<dbReference type="GO" id="GO:0043138">
    <property type="term" value="F:3'-5' DNA helicase activity"/>
    <property type="evidence" value="ECO:0007669"/>
    <property type="project" value="UniProtKB-EC"/>
</dbReference>
<reference evidence="14 15" key="1">
    <citation type="submission" date="2017-02" db="EMBL/GenBank/DDBJ databases">
        <authorList>
            <person name="Peterson S.W."/>
        </authorList>
    </citation>
    <scope>NUCLEOTIDE SEQUENCE [LARGE SCALE GENOMIC DNA]</scope>
    <source>
        <strain evidence="14 15">DSM 18034</strain>
    </source>
</reference>
<dbReference type="PROSITE" id="PS51194">
    <property type="entry name" value="HELICASE_CTER"/>
    <property type="match status" value="1"/>
</dbReference>